<dbReference type="OrthoDB" id="511529at2759"/>
<organism evidence="3 4">
    <name type="scientific">Thalassiosira oceanica</name>
    <name type="common">Marine diatom</name>
    <dbReference type="NCBI Taxonomy" id="159749"/>
    <lineage>
        <taxon>Eukaryota</taxon>
        <taxon>Sar</taxon>
        <taxon>Stramenopiles</taxon>
        <taxon>Ochrophyta</taxon>
        <taxon>Bacillariophyta</taxon>
        <taxon>Coscinodiscophyceae</taxon>
        <taxon>Thalassiosirophycidae</taxon>
        <taxon>Thalassiosirales</taxon>
        <taxon>Thalassiosiraceae</taxon>
        <taxon>Thalassiosira</taxon>
    </lineage>
</organism>
<evidence type="ECO:0000259" key="2">
    <source>
        <dbReference type="Pfam" id="PF07741"/>
    </source>
</evidence>
<feature type="compositionally biased region" description="Low complexity" evidence="1">
    <location>
        <begin position="196"/>
        <end position="206"/>
    </location>
</feature>
<feature type="region of interest" description="Disordered" evidence="1">
    <location>
        <begin position="508"/>
        <end position="557"/>
    </location>
</feature>
<dbReference type="InterPro" id="IPR011665">
    <property type="entry name" value="BRF1_TBP-bd_dom"/>
</dbReference>
<feature type="compositionally biased region" description="Basic and acidic residues" evidence="1">
    <location>
        <begin position="508"/>
        <end position="535"/>
    </location>
</feature>
<keyword evidence="4" id="KW-1185">Reference proteome</keyword>
<feature type="domain" description="Brf1 TBP-binding" evidence="2">
    <location>
        <begin position="475"/>
        <end position="584"/>
    </location>
</feature>
<feature type="non-terminal residue" evidence="3">
    <location>
        <position position="1"/>
    </location>
</feature>
<feature type="compositionally biased region" description="Basic and acidic residues" evidence="1">
    <location>
        <begin position="358"/>
        <end position="367"/>
    </location>
</feature>
<feature type="region of interest" description="Disordered" evidence="1">
    <location>
        <begin position="338"/>
        <end position="412"/>
    </location>
</feature>
<dbReference type="Proteomes" id="UP000266841">
    <property type="component" value="Unassembled WGS sequence"/>
</dbReference>
<feature type="compositionally biased region" description="Basic and acidic residues" evidence="1">
    <location>
        <begin position="93"/>
        <end position="107"/>
    </location>
</feature>
<evidence type="ECO:0000313" key="3">
    <source>
        <dbReference type="EMBL" id="EJK48264.1"/>
    </source>
</evidence>
<feature type="region of interest" description="Disordered" evidence="1">
    <location>
        <begin position="86"/>
        <end position="326"/>
    </location>
</feature>
<dbReference type="eggNOG" id="KOG1598">
    <property type="taxonomic scope" value="Eukaryota"/>
</dbReference>
<feature type="compositionally biased region" description="Basic and acidic residues" evidence="1">
    <location>
        <begin position="278"/>
        <end position="294"/>
    </location>
</feature>
<name>K0R852_THAOC</name>
<feature type="compositionally biased region" description="Basic and acidic residues" evidence="1">
    <location>
        <begin position="130"/>
        <end position="142"/>
    </location>
</feature>
<reference evidence="3 4" key="1">
    <citation type="journal article" date="2012" name="Genome Biol.">
        <title>Genome and low-iron response of an oceanic diatom adapted to chronic iron limitation.</title>
        <authorList>
            <person name="Lommer M."/>
            <person name="Specht M."/>
            <person name="Roy A.S."/>
            <person name="Kraemer L."/>
            <person name="Andreson R."/>
            <person name="Gutowska M.A."/>
            <person name="Wolf J."/>
            <person name="Bergner S.V."/>
            <person name="Schilhabel M.B."/>
            <person name="Klostermeier U.C."/>
            <person name="Beiko R.G."/>
            <person name="Rosenstiel P."/>
            <person name="Hippler M."/>
            <person name="Laroche J."/>
        </authorList>
    </citation>
    <scope>NUCLEOTIDE SEQUENCE [LARGE SCALE GENOMIC DNA]</scope>
    <source>
        <strain evidence="3 4">CCMP1005</strain>
    </source>
</reference>
<feature type="compositionally biased region" description="Basic residues" evidence="1">
    <location>
        <begin position="536"/>
        <end position="547"/>
    </location>
</feature>
<sequence length="606" mass="67896">PVRRGQAGRAGQGGRDVPQLRLPQHRVARPVRLVGVHGLRHHRRGEHHRLVGGVRRGRWRVELHGRAVRGRQLGEGLRHGGAAGTVRLQQAEQGEHARERAEEDTGRRGAHAAGAAPGRRGPPPLHRGRRAELRPGAEEVARHRGVSLHELPAGEEPAHAHRLQRRAADQRLRPRDVLPQVPPAPRPQARDHRPGPLRVPLRGTPRPGRRGQPRGDVGPAPRGTDEARLDRGRPTARGDMRRGAPHREPGARVREAARRRDQGPEGLRRHGHEAGQGVREHALVGAEPRRLSRREGRRGRRGGVGPSEADPPAFTANRRREARARAVAAGDVELLTSGALDNPDLKGKHSSKWRRDKRSTDRSREMTEMYSQLETDLMEGRPRRRSTPRATPTPERRGKGRPAVSFTRADEAYEPVRPAAVSTLHDTIAYPTGKNQRPVVLPDQATAEELSAPTQRCEDVLDFGAWRDAVPPGAEDEVTYLFRSDDEVAEREAVFNAQNREYLDLQRQREDDRLEAEAAARSKLEDEAAQEEGRRRYLKTSRSRKRRDGLDPHELTTEEALMEVVRTRKISRKINYDAMSSLFDDDGQFSTDLLSDATRNKKEEAM</sequence>
<feature type="compositionally biased region" description="Basic residues" evidence="1">
    <location>
        <begin position="348"/>
        <end position="357"/>
    </location>
</feature>
<evidence type="ECO:0000256" key="1">
    <source>
        <dbReference type="SAM" id="MobiDB-lite"/>
    </source>
</evidence>
<comment type="caution">
    <text evidence="3">The sequence shown here is derived from an EMBL/GenBank/DDBJ whole genome shotgun (WGS) entry which is preliminary data.</text>
</comment>
<dbReference type="Pfam" id="PF07741">
    <property type="entry name" value="BRF1"/>
    <property type="match status" value="1"/>
</dbReference>
<dbReference type="AlphaFoldDB" id="K0R852"/>
<dbReference type="EMBL" id="AGNL01046070">
    <property type="protein sequence ID" value="EJK48264.1"/>
    <property type="molecule type" value="Genomic_DNA"/>
</dbReference>
<proteinExistence type="predicted"/>
<feature type="compositionally biased region" description="Basic and acidic residues" evidence="1">
    <location>
        <begin position="223"/>
        <end position="268"/>
    </location>
</feature>
<evidence type="ECO:0000313" key="4">
    <source>
        <dbReference type="Proteomes" id="UP000266841"/>
    </source>
</evidence>
<accession>K0R852</accession>
<feature type="compositionally biased region" description="Basic and acidic residues" evidence="1">
    <location>
        <begin position="166"/>
        <end position="176"/>
    </location>
</feature>
<gene>
    <name evidence="3" type="ORF">THAOC_32951</name>
</gene>
<protein>
    <recommendedName>
        <fullName evidence="2">Brf1 TBP-binding domain-containing protein</fullName>
    </recommendedName>
</protein>